<gene>
    <name evidence="1" type="ORF">MJO28_000848</name>
</gene>
<sequence>MMKANVLLKSQEVVDWHKFPWTRIHLDKVIDWEMIVRDFSHLNIFLINLHLIPIISLSLLLFLLVWTIYEQVAVSSVDLGNVQLAKISIFFAYLCRFVIQRLENNFPNLARVTVLHGMLMEAQGDLIGAKSFHELELSKKIYPSRGQSELTTETFSLYTVIELLVDHLDTTYANLGLLSLSPLYPPFLLALEDLILIQPENTFHILKYAETAYTVGEYE</sequence>
<feature type="non-terminal residue" evidence="1">
    <location>
        <position position="219"/>
    </location>
</feature>
<accession>A0ACC0F085</accession>
<organism evidence="1 2">
    <name type="scientific">Puccinia striiformis f. sp. tritici</name>
    <dbReference type="NCBI Taxonomy" id="168172"/>
    <lineage>
        <taxon>Eukaryota</taxon>
        <taxon>Fungi</taxon>
        <taxon>Dikarya</taxon>
        <taxon>Basidiomycota</taxon>
        <taxon>Pucciniomycotina</taxon>
        <taxon>Pucciniomycetes</taxon>
        <taxon>Pucciniales</taxon>
        <taxon>Pucciniaceae</taxon>
        <taxon>Puccinia</taxon>
    </lineage>
</organism>
<reference evidence="2" key="1">
    <citation type="journal article" date="2018" name="BMC Genomics">
        <title>Genomic insights into host adaptation between the wheat stripe rust pathogen (Puccinia striiformis f. sp. tritici) and the barley stripe rust pathogen (Puccinia striiformis f. sp. hordei).</title>
        <authorList>
            <person name="Xia C."/>
            <person name="Wang M."/>
            <person name="Yin C."/>
            <person name="Cornejo O.E."/>
            <person name="Hulbert S.H."/>
            <person name="Chen X."/>
        </authorList>
    </citation>
    <scope>NUCLEOTIDE SEQUENCE [LARGE SCALE GENOMIC DNA]</scope>
    <source>
        <strain evidence="2">93-210</strain>
    </source>
</reference>
<reference evidence="1 2" key="3">
    <citation type="journal article" date="2022" name="Microbiol. Spectr.">
        <title>Folding features and dynamics of 3D genome architecture in plant fungal pathogens.</title>
        <authorList>
            <person name="Xia C."/>
        </authorList>
    </citation>
    <scope>NUCLEOTIDE SEQUENCE [LARGE SCALE GENOMIC DNA]</scope>
    <source>
        <strain evidence="1 2">93-210</strain>
    </source>
</reference>
<name>A0ACC0F085_9BASI</name>
<dbReference type="Proteomes" id="UP001060170">
    <property type="component" value="Chromosome 1"/>
</dbReference>
<evidence type="ECO:0000313" key="2">
    <source>
        <dbReference type="Proteomes" id="UP001060170"/>
    </source>
</evidence>
<comment type="caution">
    <text evidence="1">The sequence shown here is derived from an EMBL/GenBank/DDBJ whole genome shotgun (WGS) entry which is preliminary data.</text>
</comment>
<dbReference type="EMBL" id="CM045865">
    <property type="protein sequence ID" value="KAI7962754.1"/>
    <property type="molecule type" value="Genomic_DNA"/>
</dbReference>
<keyword evidence="2" id="KW-1185">Reference proteome</keyword>
<evidence type="ECO:0000313" key="1">
    <source>
        <dbReference type="EMBL" id="KAI7962754.1"/>
    </source>
</evidence>
<proteinExistence type="predicted"/>
<reference evidence="2" key="2">
    <citation type="journal article" date="2018" name="Mol. Plant Microbe Interact.">
        <title>Genome sequence resources for the wheat stripe rust pathogen (Puccinia striiformis f. sp. tritici) and the barley stripe rust pathogen (Puccinia striiformis f. sp. hordei).</title>
        <authorList>
            <person name="Xia C."/>
            <person name="Wang M."/>
            <person name="Yin C."/>
            <person name="Cornejo O.E."/>
            <person name="Hulbert S.H."/>
            <person name="Chen X."/>
        </authorList>
    </citation>
    <scope>NUCLEOTIDE SEQUENCE [LARGE SCALE GENOMIC DNA]</scope>
    <source>
        <strain evidence="2">93-210</strain>
    </source>
</reference>
<protein>
    <submittedName>
        <fullName evidence="1">Uncharacterized protein</fullName>
    </submittedName>
</protein>